<dbReference type="Gene3D" id="3.40.1350.100">
    <property type="match status" value="1"/>
</dbReference>
<sequence>MNNISEQINQFLFPPSLNNISIQSDQDPVSKLLSSLHSSRGIEVNLKSKDDVFIEDFFQGKRTNSINVNVDKDLKIFSKPSKIPDIFSNKRQNNFPTQHQKVILSKLKTVPVYTVVNGYNEIVIASPRVMPPRNSMEWLYDKYHDNFLWKEDKGAISLGLFFVNKEDAETYMQEICKKDPRGAETIGLGVKTVGLDTFYELNRTSQPKMQARLIADLEEIDLLLNEYCNNKFIDFHPKQKHQKQWFQGNPIYMIRVNEQISEVDTKKNKFIKIQFRFFFYSQKILLFKREDAYKIWNLYRSKYQNLKLPEQPTLEVYNLENYLLDLEKSDILSTENITFVPPYESYRYSKFLVEKSKTDKTVSIQESFEKYFATQVKSFQRFYKGIVWLLTSDTLPSEDNSW</sequence>
<gene>
    <name evidence="4" type="primary">orf403</name>
</gene>
<accession>A0A0U2JTS6</accession>
<evidence type="ECO:0000256" key="1">
    <source>
        <dbReference type="ARBA" id="ARBA00004229"/>
    </source>
</evidence>
<dbReference type="PANTHER" id="PTHR33926">
    <property type="entry name" value="PROTEIN TIC 22, CHLOROPLASTIC"/>
    <property type="match status" value="1"/>
</dbReference>
<geneLocation type="chloroplast" evidence="4"/>
<organism evidence="4">
    <name type="scientific">Guillardia theta</name>
    <name type="common">Cryptophyte</name>
    <name type="synonym">Cryptomonas phi</name>
    <dbReference type="NCBI Taxonomy" id="55529"/>
    <lineage>
        <taxon>Eukaryota</taxon>
        <taxon>Cryptophyceae</taxon>
        <taxon>Pyrenomonadales</taxon>
        <taxon>Geminigeraceae</taxon>
        <taxon>Guillardia</taxon>
    </lineage>
</organism>
<keyword evidence="2 4" id="KW-0150">Chloroplast</keyword>
<keyword evidence="3 4" id="KW-0934">Plastid</keyword>
<comment type="subcellular location">
    <subcellularLocation>
        <location evidence="1">Plastid</location>
        <location evidence="1">Chloroplast</location>
    </subcellularLocation>
</comment>
<proteinExistence type="predicted"/>
<dbReference type="GO" id="GO:0015031">
    <property type="term" value="P:protein transport"/>
    <property type="evidence" value="ECO:0007669"/>
    <property type="project" value="InterPro"/>
</dbReference>
<dbReference type="EMBL" id="KT428890">
    <property type="protein sequence ID" value="ALG63550.1"/>
    <property type="molecule type" value="Genomic_DNA"/>
</dbReference>
<dbReference type="GO" id="GO:0009507">
    <property type="term" value="C:chloroplast"/>
    <property type="evidence" value="ECO:0007669"/>
    <property type="project" value="UniProtKB-SubCell"/>
</dbReference>
<reference evidence="4" key="1">
    <citation type="journal article" date="2015" name="Mitochondrial DNA">
        <title>The complete chloroplast genome of Guillardia theta strain CCMP2712.</title>
        <authorList>
            <person name="Tang X."/>
            <person name="Bi G."/>
        </authorList>
    </citation>
    <scope>NUCLEOTIDE SEQUENCE</scope>
</reference>
<name>A0A0U2JTS6_GUITH</name>
<dbReference type="PANTHER" id="PTHR33926:SF4">
    <property type="entry name" value="PROTEIN TIC 22, CHLOROPLASTIC"/>
    <property type="match status" value="1"/>
</dbReference>
<protein>
    <submittedName>
        <fullName evidence="4">Tic22-like family</fullName>
    </submittedName>
</protein>
<evidence type="ECO:0000256" key="3">
    <source>
        <dbReference type="ARBA" id="ARBA00022640"/>
    </source>
</evidence>
<dbReference type="InterPro" id="IPR007378">
    <property type="entry name" value="Tic22-like"/>
</dbReference>
<dbReference type="Pfam" id="PF04278">
    <property type="entry name" value="Tic22"/>
    <property type="match status" value="1"/>
</dbReference>
<dbReference type="AlphaFoldDB" id="A0A0U2JTS6"/>
<evidence type="ECO:0000313" key="4">
    <source>
        <dbReference type="EMBL" id="ALG63550.1"/>
    </source>
</evidence>
<evidence type="ECO:0000256" key="2">
    <source>
        <dbReference type="ARBA" id="ARBA00022528"/>
    </source>
</evidence>